<name>A0A1I7N885_9BACT</name>
<accession>A0A1I7N885</accession>
<gene>
    <name evidence="2" type="ORF">SAMN05660895_0916</name>
</gene>
<evidence type="ECO:0000313" key="2">
    <source>
        <dbReference type="EMBL" id="SFV30877.1"/>
    </source>
</evidence>
<protein>
    <recommendedName>
        <fullName evidence="4">WD40-like Beta Propeller Repeat</fullName>
    </recommendedName>
</protein>
<dbReference type="PANTHER" id="PTHR36842">
    <property type="entry name" value="PROTEIN TOLB HOMOLOG"/>
    <property type="match status" value="1"/>
</dbReference>
<proteinExistence type="predicted"/>
<dbReference type="SUPFAM" id="SSF82171">
    <property type="entry name" value="DPP6 N-terminal domain-like"/>
    <property type="match status" value="1"/>
</dbReference>
<reference evidence="3" key="1">
    <citation type="submission" date="2016-10" db="EMBL/GenBank/DDBJ databases">
        <authorList>
            <person name="Varghese N."/>
            <person name="Submissions S."/>
        </authorList>
    </citation>
    <scope>NUCLEOTIDE SEQUENCE [LARGE SCALE GENOMIC DNA]</scope>
    <source>
        <strain evidence="3">DSM 14807</strain>
    </source>
</reference>
<dbReference type="AlphaFoldDB" id="A0A1I7N885"/>
<evidence type="ECO:0000313" key="3">
    <source>
        <dbReference type="Proteomes" id="UP000199537"/>
    </source>
</evidence>
<dbReference type="Proteomes" id="UP000199537">
    <property type="component" value="Unassembled WGS sequence"/>
</dbReference>
<dbReference type="STRING" id="1393122.SAMN05660895_0916"/>
<sequence>MKRFLTLTSLCGMVALLHIASQAQTNAVEFGQNRLQFKNFHWRYYQSVHFDVYFSQNGLNLGRFVAQIAEEQLPLIERFMDYGVNGKINIVVYNNFGEMKQSNIGIGIDWQNTGGITKLVNNKMIVYYNGDHTDLTRQIREGIARVIVENMLFGEDVGEFASNAILLYLPKWFTDGYIAYVAQNWNADLDAELKNLILSGRYQTLNQLVLDHPTLGGQAFWHFVEMNYSPQATSYLLYIARIERSLKRAMKQVLRKSYRDINRDMIMFYRQQYAQDNRGRRQVVVGTPVTVKEVSERTDYFHFAPRPVGRDYAYVEYKQGFYKVLLYQGLFKPTLIYKGGVRRLKSAENPVYPLLAWDPRGSRLGVIYEKAGKPELLIYDIITRLKHTYPLPYESINSFNFLHDYNTLVLSAIRNGHSDIYTYNISNFKSTQLTNDAYDDLDPSYAAFPRKSGILFVSNRPSPDAPSGDTAIHYSHYNVFMVNDWDSDQRQITQLTHLTDADARLPMQYGDTYFTYISNENGIANRYAGSYTAIPAGVDSLFYLGSTILRNPDPQELDSALADYGSTQPDSIRVIAVTRDSTYTFPITNYAYGIEESHIAGNNQQISEVIHQMDFKRVYRLKEDTITLRRRNVSTRPTHYVLWQRKADSARMGLPNYYVQPDTLRRRKSFFKSPFGIAQPDTSQAAPQPAQAQPSVLSGLKLIPYHLRFASDYLMTQVDNSVLFTQYQKFTGSGPIELANPFNGLIRLGVSDMLEDIKFSGGLRVPSDLNGSEYFFQFSDLKQMVDWSLLYYRKVERNTLVDQQGNAVAEAKFKTNLYQVDLTYPLDEVKSVRAQVGVRTDRIVYLASDPVTLKYPDYNETYGILHLEYVYDNTINPAINIWNGLRYKVFGEMFPQLNKPQQPGGSRFTFNAGADVRYYYPIYRNFIWATRFATGFSWGTRKLIYYLGGVDNWLFPKFNNNTPIDYNANYAFQTLAENLRGYDQNIKNGNNYVLLNTELRLPVFSTFIETPINSDFVRNFQVTSFIDVGTAWTGGFSLKDNTYTYYGSPPVVVTVKNGFLGPFAAGYGFGARTTIAGYFLRFDAGWPATGFFKGSPKLYLALGVDF</sequence>
<feature type="chain" id="PRO_5011476950" description="WD40-like Beta Propeller Repeat" evidence="1">
    <location>
        <begin position="24"/>
        <end position="1106"/>
    </location>
</feature>
<organism evidence="2 3">
    <name type="scientific">Thermoflavifilum thermophilum</name>
    <dbReference type="NCBI Taxonomy" id="1393122"/>
    <lineage>
        <taxon>Bacteria</taxon>
        <taxon>Pseudomonadati</taxon>
        <taxon>Bacteroidota</taxon>
        <taxon>Chitinophagia</taxon>
        <taxon>Chitinophagales</taxon>
        <taxon>Chitinophagaceae</taxon>
        <taxon>Thermoflavifilum</taxon>
    </lineage>
</organism>
<feature type="signal peptide" evidence="1">
    <location>
        <begin position="1"/>
        <end position="23"/>
    </location>
</feature>
<keyword evidence="3" id="KW-1185">Reference proteome</keyword>
<dbReference type="Gene3D" id="2.120.10.30">
    <property type="entry name" value="TolB, C-terminal domain"/>
    <property type="match status" value="1"/>
</dbReference>
<dbReference type="InterPro" id="IPR011042">
    <property type="entry name" value="6-blade_b-propeller_TolB-like"/>
</dbReference>
<evidence type="ECO:0000256" key="1">
    <source>
        <dbReference type="SAM" id="SignalP"/>
    </source>
</evidence>
<dbReference type="EMBL" id="FPCJ01000001">
    <property type="protein sequence ID" value="SFV30877.1"/>
    <property type="molecule type" value="Genomic_DNA"/>
</dbReference>
<dbReference type="RefSeq" id="WP_143103951.1">
    <property type="nucleotide sequence ID" value="NZ_FPCJ01000001.1"/>
</dbReference>
<dbReference type="OrthoDB" id="9760276at2"/>
<evidence type="ECO:0008006" key="4">
    <source>
        <dbReference type="Google" id="ProtNLM"/>
    </source>
</evidence>
<keyword evidence="1" id="KW-0732">Signal</keyword>
<dbReference type="Gene3D" id="2.40.160.50">
    <property type="entry name" value="membrane protein fhac: a member of the omp85/tpsb transporter family"/>
    <property type="match status" value="1"/>
</dbReference>